<dbReference type="AlphaFoldDB" id="A0A0D0IPF3"/>
<dbReference type="InterPro" id="IPR020460">
    <property type="entry name" value="Znf_C4-type_bac"/>
</dbReference>
<evidence type="ECO:0000313" key="7">
    <source>
        <dbReference type="Proteomes" id="UP000032120"/>
    </source>
</evidence>
<dbReference type="InterPro" id="IPR000962">
    <property type="entry name" value="Znf_DskA_TraR"/>
</dbReference>
<dbReference type="EMBL" id="JXSQ01000003">
    <property type="protein sequence ID" value="KIP53454.1"/>
    <property type="molecule type" value="Genomic_DNA"/>
</dbReference>
<dbReference type="PROSITE" id="PS51128">
    <property type="entry name" value="ZF_DKSA_2"/>
    <property type="match status" value="1"/>
</dbReference>
<keyword evidence="1" id="KW-0479">Metal-binding</keyword>
<feature type="domain" description="Zinc finger DksA/TraR C4-type" evidence="5">
    <location>
        <begin position="79"/>
        <end position="109"/>
    </location>
</feature>
<gene>
    <name evidence="6" type="ORF">SD72_04220</name>
</gene>
<reference evidence="6 7" key="1">
    <citation type="submission" date="2015-01" db="EMBL/GenBank/DDBJ databases">
        <title>Draft genome sequence of Leucobacter komagatae strain VKM ST2845.</title>
        <authorList>
            <person name="Karlyshev A.V."/>
            <person name="Kudryashova E.B."/>
        </authorList>
    </citation>
    <scope>NUCLEOTIDE SEQUENCE [LARGE SCALE GENOMIC DNA]</scope>
    <source>
        <strain evidence="6 7">VKM ST2845</strain>
    </source>
</reference>
<dbReference type="Gene3D" id="1.20.120.910">
    <property type="entry name" value="DksA, coiled-coil domain"/>
    <property type="match status" value="1"/>
</dbReference>
<evidence type="ECO:0000313" key="6">
    <source>
        <dbReference type="EMBL" id="KIP53454.1"/>
    </source>
</evidence>
<dbReference type="Proteomes" id="UP000032120">
    <property type="component" value="Unassembled WGS sequence"/>
</dbReference>
<dbReference type="PROSITE" id="PS01102">
    <property type="entry name" value="ZF_DKSA_1"/>
    <property type="match status" value="1"/>
</dbReference>
<keyword evidence="7" id="KW-1185">Reference proteome</keyword>
<name>A0A0D0IPF3_9MICO</name>
<evidence type="ECO:0000256" key="4">
    <source>
        <dbReference type="PROSITE-ProRule" id="PRU00510"/>
    </source>
</evidence>
<dbReference type="GO" id="GO:0008270">
    <property type="term" value="F:zinc ion binding"/>
    <property type="evidence" value="ECO:0007669"/>
    <property type="project" value="UniProtKB-KW"/>
</dbReference>
<dbReference type="Pfam" id="PF01258">
    <property type="entry name" value="zf-dskA_traR"/>
    <property type="match status" value="1"/>
</dbReference>
<proteinExistence type="predicted"/>
<dbReference type="PANTHER" id="PTHR33823">
    <property type="entry name" value="RNA POLYMERASE-BINDING TRANSCRIPTION FACTOR DKSA-RELATED"/>
    <property type="match status" value="1"/>
</dbReference>
<evidence type="ECO:0000256" key="3">
    <source>
        <dbReference type="ARBA" id="ARBA00022833"/>
    </source>
</evidence>
<sequence>MRVILLAERETVLNRVASLDATLAELVRSRESSNDDDEHDPEGVTLSSEWSRLSGLADDARAELAQIDAALGRWAAGHYGICERCGNPIPAERLEVRPFATRCVRCASERRP</sequence>
<feature type="zinc finger region" description="dksA C4-type" evidence="4">
    <location>
        <begin position="82"/>
        <end position="106"/>
    </location>
</feature>
<dbReference type="PRINTS" id="PR00618">
    <property type="entry name" value="DKSAZNFINGER"/>
</dbReference>
<evidence type="ECO:0000259" key="5">
    <source>
        <dbReference type="Pfam" id="PF01258"/>
    </source>
</evidence>
<keyword evidence="2" id="KW-0863">Zinc-finger</keyword>
<evidence type="ECO:0000256" key="1">
    <source>
        <dbReference type="ARBA" id="ARBA00022723"/>
    </source>
</evidence>
<dbReference type="OrthoDB" id="1121111at2"/>
<accession>A0A0D0IPF3</accession>
<organism evidence="6 7">
    <name type="scientific">Leucobacter komagatae</name>
    <dbReference type="NCBI Taxonomy" id="55969"/>
    <lineage>
        <taxon>Bacteria</taxon>
        <taxon>Bacillati</taxon>
        <taxon>Actinomycetota</taxon>
        <taxon>Actinomycetes</taxon>
        <taxon>Micrococcales</taxon>
        <taxon>Microbacteriaceae</taxon>
        <taxon>Leucobacter</taxon>
    </lineage>
</organism>
<comment type="caution">
    <text evidence="6">The sequence shown here is derived from an EMBL/GenBank/DDBJ whole genome shotgun (WGS) entry which is preliminary data.</text>
</comment>
<dbReference type="SUPFAM" id="SSF57716">
    <property type="entry name" value="Glucocorticoid receptor-like (DNA-binding domain)"/>
    <property type="match status" value="1"/>
</dbReference>
<keyword evidence="3" id="KW-0862">Zinc</keyword>
<protein>
    <recommendedName>
        <fullName evidence="5">Zinc finger DksA/TraR C4-type domain-containing protein</fullName>
    </recommendedName>
</protein>
<evidence type="ECO:0000256" key="2">
    <source>
        <dbReference type="ARBA" id="ARBA00022771"/>
    </source>
</evidence>
<dbReference type="InterPro" id="IPR020458">
    <property type="entry name" value="Znf_DskA_TraR_CS"/>
</dbReference>